<evidence type="ECO:0000313" key="11">
    <source>
        <dbReference type="Proteomes" id="UP000315003"/>
    </source>
</evidence>
<feature type="transmembrane region" description="Helical" evidence="7">
    <location>
        <begin position="360"/>
        <end position="382"/>
    </location>
</feature>
<reference evidence="10 11" key="1">
    <citation type="submission" date="2019-02" db="EMBL/GenBank/DDBJ databases">
        <title>Deep-cultivation of Planctomycetes and their phenomic and genomic characterization uncovers novel biology.</title>
        <authorList>
            <person name="Wiegand S."/>
            <person name="Jogler M."/>
            <person name="Boedeker C."/>
            <person name="Pinto D."/>
            <person name="Vollmers J."/>
            <person name="Rivas-Marin E."/>
            <person name="Kohn T."/>
            <person name="Peeters S.H."/>
            <person name="Heuer A."/>
            <person name="Rast P."/>
            <person name="Oberbeckmann S."/>
            <person name="Bunk B."/>
            <person name="Jeske O."/>
            <person name="Meyerdierks A."/>
            <person name="Storesund J.E."/>
            <person name="Kallscheuer N."/>
            <person name="Luecker S."/>
            <person name="Lage O.M."/>
            <person name="Pohl T."/>
            <person name="Merkel B.J."/>
            <person name="Hornburger P."/>
            <person name="Mueller R.-W."/>
            <person name="Bruemmer F."/>
            <person name="Labrenz M."/>
            <person name="Spormann A.M."/>
            <person name="Op den Camp H."/>
            <person name="Overmann J."/>
            <person name="Amann R."/>
            <person name="Jetten M.S.M."/>
            <person name="Mascher T."/>
            <person name="Medema M.H."/>
            <person name="Devos D.P."/>
            <person name="Kaster A.-K."/>
            <person name="Ovreas L."/>
            <person name="Rohde M."/>
            <person name="Galperin M.Y."/>
            <person name="Jogler C."/>
        </authorList>
    </citation>
    <scope>NUCLEOTIDE SEQUENCE [LARGE SCALE GENOMIC DNA]</scope>
    <source>
        <strain evidence="10 11">SV_7m_r</strain>
    </source>
</reference>
<dbReference type="GO" id="GO:0005886">
    <property type="term" value="C:plasma membrane"/>
    <property type="evidence" value="ECO:0007669"/>
    <property type="project" value="UniProtKB-SubCell"/>
</dbReference>
<evidence type="ECO:0000256" key="6">
    <source>
        <dbReference type="ARBA" id="ARBA00023136"/>
    </source>
</evidence>
<protein>
    <submittedName>
        <fullName evidence="10">FtsX-like permease family protein</fullName>
    </submittedName>
</protein>
<feature type="transmembrane region" description="Helical" evidence="7">
    <location>
        <begin position="275"/>
        <end position="298"/>
    </location>
</feature>
<dbReference type="InterPro" id="IPR051125">
    <property type="entry name" value="ABC-4/HrtB_transporter"/>
</dbReference>
<dbReference type="AlphaFoldDB" id="A0A517SXQ3"/>
<dbReference type="EMBL" id="CP036272">
    <property type="protein sequence ID" value="QDT60924.1"/>
    <property type="molecule type" value="Genomic_DNA"/>
</dbReference>
<feature type="transmembrane region" description="Helical" evidence="7">
    <location>
        <begin position="37"/>
        <end position="62"/>
    </location>
</feature>
<comment type="subcellular location">
    <subcellularLocation>
        <location evidence="1">Cell membrane</location>
        <topology evidence="1">Multi-pass membrane protein</topology>
    </subcellularLocation>
</comment>
<evidence type="ECO:0000256" key="4">
    <source>
        <dbReference type="ARBA" id="ARBA00022692"/>
    </source>
</evidence>
<dbReference type="Pfam" id="PF02687">
    <property type="entry name" value="FtsX"/>
    <property type="match status" value="1"/>
</dbReference>
<dbReference type="PANTHER" id="PTHR43738">
    <property type="entry name" value="ABC TRANSPORTER, MEMBRANE PROTEIN"/>
    <property type="match status" value="1"/>
</dbReference>
<dbReference type="Pfam" id="PF12704">
    <property type="entry name" value="MacB_PCD"/>
    <property type="match status" value="1"/>
</dbReference>
<evidence type="ECO:0000256" key="2">
    <source>
        <dbReference type="ARBA" id="ARBA00022448"/>
    </source>
</evidence>
<keyword evidence="2" id="KW-0813">Transport</keyword>
<evidence type="ECO:0000313" key="10">
    <source>
        <dbReference type="EMBL" id="QDT60924.1"/>
    </source>
</evidence>
<feature type="transmembrane region" description="Helical" evidence="7">
    <location>
        <begin position="318"/>
        <end position="348"/>
    </location>
</feature>
<keyword evidence="5 7" id="KW-1133">Transmembrane helix</keyword>
<name>A0A517SXQ3_9BACT</name>
<evidence type="ECO:0000256" key="5">
    <source>
        <dbReference type="ARBA" id="ARBA00022989"/>
    </source>
</evidence>
<evidence type="ECO:0000259" key="8">
    <source>
        <dbReference type="Pfam" id="PF02687"/>
    </source>
</evidence>
<dbReference type="InterPro" id="IPR003838">
    <property type="entry name" value="ABC3_permease_C"/>
</dbReference>
<feature type="domain" description="ABC3 transporter permease C-terminal" evidence="8">
    <location>
        <begin position="278"/>
        <end position="389"/>
    </location>
</feature>
<evidence type="ECO:0000259" key="9">
    <source>
        <dbReference type="Pfam" id="PF12704"/>
    </source>
</evidence>
<keyword evidence="6 7" id="KW-0472">Membrane</keyword>
<feature type="domain" description="MacB-like periplasmic core" evidence="9">
    <location>
        <begin position="41"/>
        <end position="244"/>
    </location>
</feature>
<keyword evidence="11" id="KW-1185">Reference proteome</keyword>
<evidence type="ECO:0000256" key="3">
    <source>
        <dbReference type="ARBA" id="ARBA00022475"/>
    </source>
</evidence>
<dbReference type="InterPro" id="IPR025857">
    <property type="entry name" value="MacB_PCD"/>
</dbReference>
<evidence type="ECO:0000256" key="7">
    <source>
        <dbReference type="SAM" id="Phobius"/>
    </source>
</evidence>
<sequence length="395" mass="43205">MAERTVKSCSFKVILGKRSAMRWNLAYRTLMHDRGKLFAGLVGVIFSVVLVNLQGGLFFGLIQKASMLIDRSEADIWIGHRGMHNVDFPHSIPERWEHVVAGVPGVSEVEPLRIAFGEFTLPDGGFENVVVVGVPRDAKLAKPFKIVEGPPDALNVHDAIVVDDCDHKKLADPQLGELREINRRRVRVTGKSHGVLSFLVTPYVFTDYDRVVELSDMRPDHTSYLLAKVNSGVDAGEVCDAIEERLPHLTAMTSKQYSDVSIGFWMTRTGIGISFGAATLLGLLVGVVMVGHTLYAMVLDHISEYATLRAIGMNEHELLTILIIQSALVALMGIGLGTALTMLLQGIFSTPQAAIEIPGFLYLGCGALIFCICLIASGLPYLRVRHIDPHQALQG</sequence>
<evidence type="ECO:0000256" key="1">
    <source>
        <dbReference type="ARBA" id="ARBA00004651"/>
    </source>
</evidence>
<dbReference type="PANTHER" id="PTHR43738:SF1">
    <property type="entry name" value="HEMIN TRANSPORT SYSTEM PERMEASE PROTEIN HRTB-RELATED"/>
    <property type="match status" value="1"/>
</dbReference>
<dbReference type="Proteomes" id="UP000315003">
    <property type="component" value="Chromosome"/>
</dbReference>
<keyword evidence="4 7" id="KW-0812">Transmembrane</keyword>
<gene>
    <name evidence="10" type="ORF">SV7mr_34530</name>
</gene>
<keyword evidence="3" id="KW-1003">Cell membrane</keyword>
<organism evidence="10 11">
    <name type="scientific">Stieleria bergensis</name>
    <dbReference type="NCBI Taxonomy" id="2528025"/>
    <lineage>
        <taxon>Bacteria</taxon>
        <taxon>Pseudomonadati</taxon>
        <taxon>Planctomycetota</taxon>
        <taxon>Planctomycetia</taxon>
        <taxon>Pirellulales</taxon>
        <taxon>Pirellulaceae</taxon>
        <taxon>Stieleria</taxon>
    </lineage>
</organism>
<accession>A0A517SXQ3</accession>
<proteinExistence type="predicted"/>